<evidence type="ECO:0000313" key="3">
    <source>
        <dbReference type="Proteomes" id="UP000887226"/>
    </source>
</evidence>
<comment type="caution">
    <text evidence="2">The sequence shown here is derived from an EMBL/GenBank/DDBJ whole genome shotgun (WGS) entry which is preliminary data.</text>
</comment>
<dbReference type="AlphaFoldDB" id="A0A9P7Z300"/>
<feature type="compositionally biased region" description="Polar residues" evidence="1">
    <location>
        <begin position="132"/>
        <end position="142"/>
    </location>
</feature>
<feature type="region of interest" description="Disordered" evidence="1">
    <location>
        <begin position="1"/>
        <end position="21"/>
    </location>
</feature>
<keyword evidence="3" id="KW-1185">Reference proteome</keyword>
<dbReference type="Proteomes" id="UP000887226">
    <property type="component" value="Unassembled WGS sequence"/>
</dbReference>
<gene>
    <name evidence="2" type="ORF">BJ878DRAFT_480200</name>
</gene>
<protein>
    <submittedName>
        <fullName evidence="2">Uncharacterized protein</fullName>
    </submittedName>
</protein>
<proteinExistence type="predicted"/>
<organism evidence="2 3">
    <name type="scientific">Calycina marina</name>
    <dbReference type="NCBI Taxonomy" id="1763456"/>
    <lineage>
        <taxon>Eukaryota</taxon>
        <taxon>Fungi</taxon>
        <taxon>Dikarya</taxon>
        <taxon>Ascomycota</taxon>
        <taxon>Pezizomycotina</taxon>
        <taxon>Leotiomycetes</taxon>
        <taxon>Helotiales</taxon>
        <taxon>Pezizellaceae</taxon>
        <taxon>Calycina</taxon>
    </lineage>
</organism>
<dbReference type="EMBL" id="MU253909">
    <property type="protein sequence ID" value="KAG9244390.1"/>
    <property type="molecule type" value="Genomic_DNA"/>
</dbReference>
<evidence type="ECO:0000256" key="1">
    <source>
        <dbReference type="SAM" id="MobiDB-lite"/>
    </source>
</evidence>
<feature type="compositionally biased region" description="Basic residues" evidence="1">
    <location>
        <begin position="11"/>
        <end position="20"/>
    </location>
</feature>
<name>A0A9P7Z300_9HELO</name>
<accession>A0A9P7Z300</accession>
<evidence type="ECO:0000313" key="2">
    <source>
        <dbReference type="EMBL" id="KAG9244390.1"/>
    </source>
</evidence>
<reference evidence="2" key="1">
    <citation type="journal article" date="2021" name="IMA Fungus">
        <title>Genomic characterization of three marine fungi, including Emericellopsis atlantica sp. nov. with signatures of a generalist lifestyle and marine biomass degradation.</title>
        <authorList>
            <person name="Hagestad O.C."/>
            <person name="Hou L."/>
            <person name="Andersen J.H."/>
            <person name="Hansen E.H."/>
            <person name="Altermark B."/>
            <person name="Li C."/>
            <person name="Kuhnert E."/>
            <person name="Cox R.J."/>
            <person name="Crous P.W."/>
            <person name="Spatafora J.W."/>
            <person name="Lail K."/>
            <person name="Amirebrahimi M."/>
            <person name="Lipzen A."/>
            <person name="Pangilinan J."/>
            <person name="Andreopoulos W."/>
            <person name="Hayes R.D."/>
            <person name="Ng V."/>
            <person name="Grigoriev I.V."/>
            <person name="Jackson S.A."/>
            <person name="Sutton T.D.S."/>
            <person name="Dobson A.D.W."/>
            <person name="Rama T."/>
        </authorList>
    </citation>
    <scope>NUCLEOTIDE SEQUENCE</scope>
    <source>
        <strain evidence="2">TRa3180A</strain>
    </source>
</reference>
<feature type="region of interest" description="Disordered" evidence="1">
    <location>
        <begin position="119"/>
        <end position="154"/>
    </location>
</feature>
<sequence length="267" mass="29812">MTIKRTAPFGLRKKPYKTKKRDQYNGNKAHLVKGLTYFSYSHVGQKGTLAAKNSLKLTPSTPQPVISTSVTNQTPYSYAAAPGQPSPNNPYEGSCTSGGMYQNDTLNQPAVTAHNSYYDKPWAQPRPRLGSGNESSQLSENASRFDPSLRNSVVSSAREEASAFSGNATGATASAAHRWPKCHQDQMDRHHSVLKKRIVLPDCIAPYCAHQACVLQESQSDPHKPWPTYAKLRPVFQGHFASEKEYTIWKDNWLVDRKNNDIQDNRF</sequence>